<evidence type="ECO:0000256" key="1">
    <source>
        <dbReference type="SAM" id="SignalP"/>
    </source>
</evidence>
<sequence length="155" mass="17750">MKIKITLFTLLLFIALTGCKDAAPSPEPNPTGVSVALHNVLEMIEPQGVKLVPDTKAKENSQWVLNGVKPEEFTLERAPERLGIYIFKNKAEREQGFVDFKKQKEKYDMIVPIVWQNENAMVLYWHSSPLGQKTAYEDKLIKGLKGWDLQFPNKY</sequence>
<organism evidence="2 3">
    <name type="scientific">Paenibacillus phyllosphaerae</name>
    <dbReference type="NCBI Taxonomy" id="274593"/>
    <lineage>
        <taxon>Bacteria</taxon>
        <taxon>Bacillati</taxon>
        <taxon>Bacillota</taxon>
        <taxon>Bacilli</taxon>
        <taxon>Bacillales</taxon>
        <taxon>Paenibacillaceae</taxon>
        <taxon>Paenibacillus</taxon>
    </lineage>
</organism>
<dbReference type="EMBL" id="JACHXK010000025">
    <property type="protein sequence ID" value="MBB3114071.1"/>
    <property type="molecule type" value="Genomic_DNA"/>
</dbReference>
<comment type="caution">
    <text evidence="2">The sequence shown here is derived from an EMBL/GenBank/DDBJ whole genome shotgun (WGS) entry which is preliminary data.</text>
</comment>
<accession>A0A7W5FR21</accession>
<reference evidence="2 3" key="1">
    <citation type="submission" date="2020-08" db="EMBL/GenBank/DDBJ databases">
        <title>Genomic Encyclopedia of Type Strains, Phase III (KMG-III): the genomes of soil and plant-associated and newly described type strains.</title>
        <authorList>
            <person name="Whitman W."/>
        </authorList>
    </citation>
    <scope>NUCLEOTIDE SEQUENCE [LARGE SCALE GENOMIC DNA]</scope>
    <source>
        <strain evidence="2 3">CECT 5862</strain>
    </source>
</reference>
<evidence type="ECO:0008006" key="4">
    <source>
        <dbReference type="Google" id="ProtNLM"/>
    </source>
</evidence>
<keyword evidence="3" id="KW-1185">Reference proteome</keyword>
<protein>
    <recommendedName>
        <fullName evidence="4">Lipoprotein</fullName>
    </recommendedName>
</protein>
<evidence type="ECO:0000313" key="3">
    <source>
        <dbReference type="Proteomes" id="UP000570361"/>
    </source>
</evidence>
<evidence type="ECO:0000313" key="2">
    <source>
        <dbReference type="EMBL" id="MBB3114071.1"/>
    </source>
</evidence>
<dbReference type="AlphaFoldDB" id="A0A7W5FR21"/>
<dbReference type="Proteomes" id="UP000570361">
    <property type="component" value="Unassembled WGS sequence"/>
</dbReference>
<dbReference type="PROSITE" id="PS51257">
    <property type="entry name" value="PROKAR_LIPOPROTEIN"/>
    <property type="match status" value="1"/>
</dbReference>
<name>A0A7W5FR21_9BACL</name>
<keyword evidence="1" id="KW-0732">Signal</keyword>
<dbReference type="RefSeq" id="WP_183604124.1">
    <property type="nucleotide sequence ID" value="NZ_JACHXK010000025.1"/>
</dbReference>
<feature type="signal peptide" evidence="1">
    <location>
        <begin position="1"/>
        <end position="22"/>
    </location>
</feature>
<gene>
    <name evidence="2" type="ORF">FHS18_006187</name>
</gene>
<feature type="chain" id="PRO_5031146204" description="Lipoprotein" evidence="1">
    <location>
        <begin position="23"/>
        <end position="155"/>
    </location>
</feature>
<proteinExistence type="predicted"/>